<comment type="caution">
    <text evidence="1">The sequence shown here is derived from an EMBL/GenBank/DDBJ whole genome shotgun (WGS) entry which is preliminary data.</text>
</comment>
<reference evidence="1" key="1">
    <citation type="submission" date="2009-10" db="EMBL/GenBank/DDBJ databases">
        <authorList>
            <person name="Weinstock G."/>
            <person name="Sodergren E."/>
            <person name="Clifton S."/>
            <person name="Fulton L."/>
            <person name="Fulton B."/>
            <person name="Courtney L."/>
            <person name="Fronick C."/>
            <person name="Harrison M."/>
            <person name="Strong C."/>
            <person name="Farmer C."/>
            <person name="Delahaunty K."/>
            <person name="Markovic C."/>
            <person name="Hall O."/>
            <person name="Minx P."/>
            <person name="Tomlinson C."/>
            <person name="Mitreva M."/>
            <person name="Nelson J."/>
            <person name="Hou S."/>
            <person name="Wollam A."/>
            <person name="Pepin K.H."/>
            <person name="Johnson M."/>
            <person name="Bhonagiri V."/>
            <person name="Nash W.E."/>
            <person name="Warren W."/>
            <person name="Chinwalla A."/>
            <person name="Mardis E.R."/>
            <person name="Wilson R.K."/>
        </authorList>
    </citation>
    <scope>NUCLEOTIDE SEQUENCE [LARGE SCALE GENOMIC DNA]</scope>
    <source>
        <strain evidence="1">ATCC 700122</strain>
    </source>
</reference>
<evidence type="ECO:0000313" key="1">
    <source>
        <dbReference type="EMBL" id="EEZ61952.1"/>
    </source>
</evidence>
<dbReference type="AlphaFoldDB" id="D0WE14"/>
<proteinExistence type="predicted"/>
<keyword evidence="2" id="KW-1185">Reference proteome</keyword>
<accession>D0WE14</accession>
<sequence length="47" mass="5685">MPLIRFIRVYLPRRRIIRQVYLGNQPHSIYVRLQAAPIFRGIEPRLP</sequence>
<dbReference type="EMBL" id="ACUX02000004">
    <property type="protein sequence ID" value="EEZ61952.1"/>
    <property type="molecule type" value="Genomic_DNA"/>
</dbReference>
<organism evidence="1 2">
    <name type="scientific">Slackia exigua (strain ATCC 700122 / DSM 15923 / CIP 105133 / JCM 11022 / KCTC 5966 / S-7)</name>
    <dbReference type="NCBI Taxonomy" id="649764"/>
    <lineage>
        <taxon>Bacteria</taxon>
        <taxon>Bacillati</taxon>
        <taxon>Actinomycetota</taxon>
        <taxon>Coriobacteriia</taxon>
        <taxon>Eggerthellales</taxon>
        <taxon>Eggerthellaceae</taxon>
        <taxon>Slackia</taxon>
    </lineage>
</organism>
<dbReference type="HOGENOM" id="CLU_3173253_0_0_11"/>
<gene>
    <name evidence="1" type="ORF">HMPREF0762_00038</name>
</gene>
<dbReference type="Proteomes" id="UP000006001">
    <property type="component" value="Unassembled WGS sequence"/>
</dbReference>
<protein>
    <submittedName>
        <fullName evidence="1">Uncharacterized protein</fullName>
    </submittedName>
</protein>
<dbReference type="STRING" id="649764.HMPREF0762_00038"/>
<name>D0WE14_SLAES</name>
<evidence type="ECO:0000313" key="2">
    <source>
        <dbReference type="Proteomes" id="UP000006001"/>
    </source>
</evidence>